<proteinExistence type="predicted"/>
<keyword evidence="2" id="KW-1185">Reference proteome</keyword>
<gene>
    <name evidence="1" type="ORF">ACFQO6_10050</name>
</gene>
<evidence type="ECO:0008006" key="3">
    <source>
        <dbReference type="Google" id="ProtNLM"/>
    </source>
</evidence>
<dbReference type="EMBL" id="JBHTCH010000012">
    <property type="protein sequence ID" value="MFC7360612.1"/>
    <property type="molecule type" value="Genomic_DNA"/>
</dbReference>
<reference evidence="2" key="1">
    <citation type="journal article" date="2019" name="Int. J. Syst. Evol. Microbiol.">
        <title>The Global Catalogue of Microorganisms (GCM) 10K type strain sequencing project: providing services to taxonomists for standard genome sequencing and annotation.</title>
        <authorList>
            <consortium name="The Broad Institute Genomics Platform"/>
            <consortium name="The Broad Institute Genome Sequencing Center for Infectious Disease"/>
            <person name="Wu L."/>
            <person name="Ma J."/>
        </authorList>
    </citation>
    <scope>NUCLEOTIDE SEQUENCE [LARGE SCALE GENOMIC DNA]</scope>
    <source>
        <strain evidence="2">FCH27</strain>
    </source>
</reference>
<evidence type="ECO:0000313" key="1">
    <source>
        <dbReference type="EMBL" id="MFC7360612.1"/>
    </source>
</evidence>
<comment type="caution">
    <text evidence="1">The sequence shown here is derived from an EMBL/GenBank/DDBJ whole genome shotgun (WGS) entry which is preliminary data.</text>
</comment>
<organism evidence="1 2">
    <name type="scientific">Nocardioides astragali</name>
    <dbReference type="NCBI Taxonomy" id="1776736"/>
    <lineage>
        <taxon>Bacteria</taxon>
        <taxon>Bacillati</taxon>
        <taxon>Actinomycetota</taxon>
        <taxon>Actinomycetes</taxon>
        <taxon>Propionibacteriales</taxon>
        <taxon>Nocardioidaceae</taxon>
        <taxon>Nocardioides</taxon>
    </lineage>
</organism>
<name>A0ABW2N3H3_9ACTN</name>
<evidence type="ECO:0000313" key="2">
    <source>
        <dbReference type="Proteomes" id="UP001596524"/>
    </source>
</evidence>
<protein>
    <recommendedName>
        <fullName evidence="3">Antibiotic biosynthesis monooxygenase</fullName>
    </recommendedName>
</protein>
<accession>A0ABW2N3H3</accession>
<dbReference type="RefSeq" id="WP_255891868.1">
    <property type="nucleotide sequence ID" value="NZ_JAFMZM010000005.1"/>
</dbReference>
<dbReference type="Proteomes" id="UP001596524">
    <property type="component" value="Unassembled WGS sequence"/>
</dbReference>
<sequence>MTTTDSPRYVVATYVKAGRDDDFERFMRDVVVPAEVRARPHQVGMWHLMRPATDPPEGCTRAWLMTFHGPSTLDDWSLEPLFTEAYGADAAREHLQNFEDMVDGEQTVYALDGESAL</sequence>